<reference evidence="2" key="2">
    <citation type="submission" date="2018-05" db="EMBL/GenBank/DDBJ databases">
        <title>OmerRS3 (Oryza meridionalis Reference Sequence Version 3).</title>
        <authorList>
            <person name="Zhang J."/>
            <person name="Kudrna D."/>
            <person name="Lee S."/>
            <person name="Talag J."/>
            <person name="Welchert J."/>
            <person name="Wing R.A."/>
        </authorList>
    </citation>
    <scope>NUCLEOTIDE SEQUENCE [LARGE SCALE GENOMIC DNA]</scope>
    <source>
        <strain evidence="2">cv. OR44</strain>
    </source>
</reference>
<accession>A0A0E0DMY7</accession>
<dbReference type="AlphaFoldDB" id="A0A0E0DMY7"/>
<name>A0A0E0DMY7_9ORYZ</name>
<dbReference type="EnsemblPlants" id="OMERI05G05360.1">
    <property type="protein sequence ID" value="OMERI05G05360.1"/>
    <property type="gene ID" value="OMERI05G05360"/>
</dbReference>
<organism evidence="2">
    <name type="scientific">Oryza meridionalis</name>
    <dbReference type="NCBI Taxonomy" id="40149"/>
    <lineage>
        <taxon>Eukaryota</taxon>
        <taxon>Viridiplantae</taxon>
        <taxon>Streptophyta</taxon>
        <taxon>Embryophyta</taxon>
        <taxon>Tracheophyta</taxon>
        <taxon>Spermatophyta</taxon>
        <taxon>Magnoliopsida</taxon>
        <taxon>Liliopsida</taxon>
        <taxon>Poales</taxon>
        <taxon>Poaceae</taxon>
        <taxon>BOP clade</taxon>
        <taxon>Oryzoideae</taxon>
        <taxon>Oryzeae</taxon>
        <taxon>Oryzinae</taxon>
        <taxon>Oryza</taxon>
    </lineage>
</organism>
<sequence>MRSTVPTPTSSPAAAEAYFFPIRCGRWRGRPIPPPPRTPPLPTPTSSSAATGAYFFPIRRALHLCPTGVKVVPSHRRSRGLPHPPQPETTSSPIAAGARSSPSAAAVAVHRCQRKLLPHDMEWSGFPLEALLLRDSATSTFSSPHMTKHDEPIRLQFLLTAGSCKYGLRIFWTKRASLFTKVKKFDATMCMQVLSLNTISFYDYSESIFSPLSQVNRENEKEWTRKEKKVAAYHRGVTRKD</sequence>
<protein>
    <submittedName>
        <fullName evidence="2">Uncharacterized protein</fullName>
    </submittedName>
</protein>
<dbReference type="Proteomes" id="UP000008021">
    <property type="component" value="Chromosome 5"/>
</dbReference>
<keyword evidence="3" id="KW-1185">Reference proteome</keyword>
<proteinExistence type="predicted"/>
<reference evidence="2" key="1">
    <citation type="submission" date="2015-04" db="UniProtKB">
        <authorList>
            <consortium name="EnsemblPlants"/>
        </authorList>
    </citation>
    <scope>IDENTIFICATION</scope>
</reference>
<dbReference type="HOGENOM" id="CLU_1153257_0_0_1"/>
<evidence type="ECO:0000313" key="2">
    <source>
        <dbReference type="EnsemblPlants" id="OMERI05G05360.1"/>
    </source>
</evidence>
<evidence type="ECO:0000313" key="3">
    <source>
        <dbReference type="Proteomes" id="UP000008021"/>
    </source>
</evidence>
<feature type="region of interest" description="Disordered" evidence="1">
    <location>
        <begin position="73"/>
        <end position="97"/>
    </location>
</feature>
<dbReference type="STRING" id="40149.A0A0E0DMY7"/>
<dbReference type="Gramene" id="OMERI05G05360.1">
    <property type="protein sequence ID" value="OMERI05G05360.1"/>
    <property type="gene ID" value="OMERI05G05360"/>
</dbReference>
<evidence type="ECO:0000256" key="1">
    <source>
        <dbReference type="SAM" id="MobiDB-lite"/>
    </source>
</evidence>